<evidence type="ECO:0000313" key="3">
    <source>
        <dbReference type="Proteomes" id="UP000541444"/>
    </source>
</evidence>
<dbReference type="AlphaFoldDB" id="A0A7J7MFN1"/>
<protein>
    <recommendedName>
        <fullName evidence="1">Nuclease associated modular domain-containing protein</fullName>
    </recommendedName>
</protein>
<dbReference type="OrthoDB" id="6013at2759"/>
<keyword evidence="3" id="KW-1185">Reference proteome</keyword>
<name>A0A7J7MFN1_9MAGN</name>
<sequence length="357" mass="41503">MMQSNYRIQIQSVNKLFRASTFTNVHPLRVLQLGVNVGHSFLAVQYVEPLVRIDSLKDKCYDEEIQVDASDDGSNKELERRRKISVANKGKMPWNKGRKHTAETRERIKQRTIEALRDPKVRKKMSEFPRAHSDEIKTKISVAQRQVWAKRLKWRNLVKKFYMIWAGSIAEAAKRGEHDQQELDWDSYENMEAEIALKQLQWAADKAKLKENAKLRAAEVKAEKIAMRALKRKEKKEQRAKAGEVKKRVRKRSKIKPKLPLSKGLKVKARITKFLKKKCEGNQVVSQGDTFIGHQPNIEKLDLEFIQREKLRGEVSLADQIKAAKKKRTESIVKDTLSSEFLTDERVEHLAPFNFVH</sequence>
<dbReference type="InterPro" id="IPR003611">
    <property type="entry name" value="NUMOD3"/>
</dbReference>
<dbReference type="PANTHER" id="PTHR34199:SF1">
    <property type="entry name" value="HISTONE-LYSINE N-METHYLTRANSFERASE, H3 LYSINE-79 SPECIFIC-LIKE PROTEIN"/>
    <property type="match status" value="1"/>
</dbReference>
<feature type="domain" description="Nuclease associated modular" evidence="1">
    <location>
        <begin position="79"/>
        <end position="108"/>
    </location>
</feature>
<evidence type="ECO:0000259" key="1">
    <source>
        <dbReference type="Pfam" id="PF07460"/>
    </source>
</evidence>
<evidence type="ECO:0000313" key="2">
    <source>
        <dbReference type="EMBL" id="KAF6153600.1"/>
    </source>
</evidence>
<proteinExistence type="predicted"/>
<dbReference type="PANTHER" id="PTHR34199">
    <property type="entry name" value="NUMOD3 MOTIF FAMILY PROTEIN, EXPRESSED"/>
    <property type="match status" value="1"/>
</dbReference>
<gene>
    <name evidence="2" type="ORF">GIB67_027467</name>
</gene>
<organism evidence="2 3">
    <name type="scientific">Kingdonia uniflora</name>
    <dbReference type="NCBI Taxonomy" id="39325"/>
    <lineage>
        <taxon>Eukaryota</taxon>
        <taxon>Viridiplantae</taxon>
        <taxon>Streptophyta</taxon>
        <taxon>Embryophyta</taxon>
        <taxon>Tracheophyta</taxon>
        <taxon>Spermatophyta</taxon>
        <taxon>Magnoliopsida</taxon>
        <taxon>Ranunculales</taxon>
        <taxon>Circaeasteraceae</taxon>
        <taxon>Kingdonia</taxon>
    </lineage>
</organism>
<reference evidence="2 3" key="1">
    <citation type="journal article" date="2020" name="IScience">
        <title>Genome Sequencing of the Endangered Kingdonia uniflora (Circaeasteraceae, Ranunculales) Reveals Potential Mechanisms of Evolutionary Specialization.</title>
        <authorList>
            <person name="Sun Y."/>
            <person name="Deng T."/>
            <person name="Zhang A."/>
            <person name="Moore M.J."/>
            <person name="Landis J.B."/>
            <person name="Lin N."/>
            <person name="Zhang H."/>
            <person name="Zhang X."/>
            <person name="Huang J."/>
            <person name="Zhang X."/>
            <person name="Sun H."/>
            <person name="Wang H."/>
        </authorList>
    </citation>
    <scope>NUCLEOTIDE SEQUENCE [LARGE SCALE GENOMIC DNA]</scope>
    <source>
        <strain evidence="2">TB1705</strain>
        <tissue evidence="2">Leaf</tissue>
    </source>
</reference>
<dbReference type="Proteomes" id="UP000541444">
    <property type="component" value="Unassembled WGS sequence"/>
</dbReference>
<accession>A0A7J7MFN1</accession>
<dbReference type="GO" id="GO:0003677">
    <property type="term" value="F:DNA binding"/>
    <property type="evidence" value="ECO:0007669"/>
    <property type="project" value="InterPro"/>
</dbReference>
<dbReference type="EMBL" id="JACGCM010001560">
    <property type="protein sequence ID" value="KAF6153600.1"/>
    <property type="molecule type" value="Genomic_DNA"/>
</dbReference>
<dbReference type="Pfam" id="PF07460">
    <property type="entry name" value="NUMOD3"/>
    <property type="match status" value="1"/>
</dbReference>
<comment type="caution">
    <text evidence="2">The sequence shown here is derived from an EMBL/GenBank/DDBJ whole genome shotgun (WGS) entry which is preliminary data.</text>
</comment>